<feature type="compositionally biased region" description="Gly residues" evidence="1">
    <location>
        <begin position="483"/>
        <end position="498"/>
    </location>
</feature>
<feature type="compositionally biased region" description="Low complexity" evidence="1">
    <location>
        <begin position="566"/>
        <end position="579"/>
    </location>
</feature>
<feature type="region of interest" description="Disordered" evidence="1">
    <location>
        <begin position="566"/>
        <end position="587"/>
    </location>
</feature>
<feature type="compositionally biased region" description="Low complexity" evidence="1">
    <location>
        <begin position="88"/>
        <end position="105"/>
    </location>
</feature>
<feature type="compositionally biased region" description="Basic and acidic residues" evidence="1">
    <location>
        <begin position="68"/>
        <end position="78"/>
    </location>
</feature>
<feature type="compositionally biased region" description="Basic and acidic residues" evidence="1">
    <location>
        <begin position="276"/>
        <end position="292"/>
    </location>
</feature>
<proteinExistence type="predicted"/>
<evidence type="ECO:0000313" key="3">
    <source>
        <dbReference type="Proteomes" id="UP000234331"/>
    </source>
</evidence>
<feature type="compositionally biased region" description="Low complexity" evidence="1">
    <location>
        <begin position="417"/>
        <end position="436"/>
    </location>
</feature>
<organism evidence="2 3">
    <name type="scientific">Frankia canadensis</name>
    <dbReference type="NCBI Taxonomy" id="1836972"/>
    <lineage>
        <taxon>Bacteria</taxon>
        <taxon>Bacillati</taxon>
        <taxon>Actinomycetota</taxon>
        <taxon>Actinomycetes</taxon>
        <taxon>Frankiales</taxon>
        <taxon>Frankiaceae</taxon>
        <taxon>Frankia</taxon>
    </lineage>
</organism>
<dbReference type="RefSeq" id="WP_207770142.1">
    <property type="nucleotide sequence ID" value="NZ_FZMO01000025.1"/>
</dbReference>
<feature type="compositionally biased region" description="Low complexity" evidence="1">
    <location>
        <begin position="19"/>
        <end position="51"/>
    </location>
</feature>
<evidence type="ECO:0000256" key="1">
    <source>
        <dbReference type="SAM" id="MobiDB-lite"/>
    </source>
</evidence>
<reference evidence="2 3" key="1">
    <citation type="submission" date="2017-06" db="EMBL/GenBank/DDBJ databases">
        <authorList>
            <person name="Kim H.J."/>
            <person name="Triplett B.A."/>
        </authorList>
    </citation>
    <scope>NUCLEOTIDE SEQUENCE [LARGE SCALE GENOMIC DNA]</scope>
    <source>
        <strain evidence="2">FRACA_ARgP5</strain>
    </source>
</reference>
<feature type="compositionally biased region" description="Basic and acidic residues" evidence="1">
    <location>
        <begin position="186"/>
        <end position="220"/>
    </location>
</feature>
<keyword evidence="3" id="KW-1185">Reference proteome</keyword>
<dbReference type="InterPro" id="IPR009012">
    <property type="entry name" value="GrpE_head"/>
</dbReference>
<evidence type="ECO:0000313" key="2">
    <source>
        <dbReference type="EMBL" id="SNQ45998.1"/>
    </source>
</evidence>
<gene>
    <name evidence="2" type="ORF">FRACA_1200003</name>
</gene>
<dbReference type="Proteomes" id="UP000234331">
    <property type="component" value="Unassembled WGS sequence"/>
</dbReference>
<dbReference type="GO" id="GO:0006457">
    <property type="term" value="P:protein folding"/>
    <property type="evidence" value="ECO:0007669"/>
    <property type="project" value="InterPro"/>
</dbReference>
<feature type="compositionally biased region" description="Basic and acidic residues" evidence="1">
    <location>
        <begin position="1"/>
        <end position="14"/>
    </location>
</feature>
<keyword evidence="2" id="KW-0346">Stress response</keyword>
<protein>
    <submittedName>
        <fullName evidence="2">Putative Molecular chaperone GrpE (Heat shock protein)</fullName>
    </submittedName>
</protein>
<name>A0A2I2KK03_9ACTN</name>
<dbReference type="EMBL" id="FZMO01000025">
    <property type="protein sequence ID" value="SNQ45998.1"/>
    <property type="molecule type" value="Genomic_DNA"/>
</dbReference>
<accession>A0A2I2KK03</accession>
<feature type="region of interest" description="Disordered" evidence="1">
    <location>
        <begin position="1"/>
        <end position="549"/>
    </location>
</feature>
<feature type="compositionally biased region" description="Polar residues" evidence="1">
    <location>
        <begin position="233"/>
        <end position="243"/>
    </location>
</feature>
<dbReference type="Gene3D" id="2.30.22.10">
    <property type="entry name" value="Head domain of nucleotide exchange factor GrpE"/>
    <property type="match status" value="1"/>
</dbReference>
<dbReference type="AlphaFoldDB" id="A0A2I2KK03"/>
<feature type="compositionally biased region" description="Low complexity" evidence="1">
    <location>
        <begin position="393"/>
        <end position="410"/>
    </location>
</feature>
<sequence>MFQPRRDPAPRNERTSWFPAGPARSGPPGDAGADPLGPVDPDPRAGGALERAALERAALERASPGRGGAERAAARRDGTSTGGFPAWRGPARAGDDAPAPGYDGASRPRAADPYPPGHAGATGRPGERRPADPDWDDPVPVGVRGFGVPPGGLAEQAQPAVGDGRGAAEDGGLADGYPPSGGVHVDPARRAAPHEGADRGDGEDPVPRERAADRAVDARRLPSLGPGAGQGGWTATSWSTPAGSTGGGARPGWGAQDQPAVPAVAGYGDGGYTEEAYGRDDGSVPAGYREDVDGTMTANAEGDPRYRADADQSGPLARGGPSRPFALPGAGRRDDPEELDDQTRQPAADPARGSAGYGGGTYGTGYAEPRYAEPAYGEPAYPQAQYGQGRYAGSGYAEPEPAEAGHAESAQPDAGRAPEAYADTPYADAPYADTAYPGPPRPDRSYGEPSRAGDGYPGAPDDRFVAGGGHPPDDAYPPDGGYAPEGGYGPDGGFGADGGFAPESGYAPAEDGFAAGDELTADATEQDRAFPAARAGGPGGLGPVTADDLAGEEPAPAAVAAVDDPAADAAPQPGQAAGPEGDGDEVLGLSAAEDGIAGPLGAVQAVALERLAGRLDELIRLRHHDAELVDRLHAENSRLRAGELTEAMAPLLRGLIRLHDQMGSLGADDPQSVAGILRKQLLQVLDFAVDVRPYTAVPGGTFDPARHLGVRRVPTDDPSRDGTIARTVRPGFVRGETTVVRPAETEVYRAR</sequence>